<comment type="function">
    <text evidence="6">Catalyzes the transfer of a lysyl group from L-lysyl-tRNA(Lys) to membrane-bound phosphatidylglycerol (PG), which produces lysylphosphatidylglycerol (LPG), a major component of the bacterial membrane with a positive net charge. LPG synthesis contributes to bacterial virulence as it is involved in the resistance mechanism against cationic antimicrobial peptides (CAMP) produces by the host's immune system (defensins, cathelicidins) and by the competing microorganisms.</text>
</comment>
<dbReference type="PANTHER" id="PTHR37693:SF1">
    <property type="entry name" value="INTEGRAL MEMBRANE PROTEIN"/>
    <property type="match status" value="1"/>
</dbReference>
<comment type="catalytic activity">
    <reaction evidence="6">
        <text>L-lysyl-tRNA(Lys) + a 1,2-diacyl-sn-glycero-3-phospho-(1'-sn-glycerol) = a 1,2-diacyl-sn-glycero-3-phospho-1'-(3'-O-L-lysyl)-sn-glycerol + tRNA(Lys)</text>
        <dbReference type="Rhea" id="RHEA:10668"/>
        <dbReference type="Rhea" id="RHEA-COMP:9696"/>
        <dbReference type="Rhea" id="RHEA-COMP:9697"/>
        <dbReference type="ChEBI" id="CHEBI:64716"/>
        <dbReference type="ChEBI" id="CHEBI:75792"/>
        <dbReference type="ChEBI" id="CHEBI:78442"/>
        <dbReference type="ChEBI" id="CHEBI:78529"/>
        <dbReference type="EC" id="2.3.2.3"/>
    </reaction>
</comment>
<dbReference type="GO" id="GO:0006629">
    <property type="term" value="P:lipid metabolic process"/>
    <property type="evidence" value="ECO:0007669"/>
    <property type="project" value="UniProtKB-KW"/>
</dbReference>
<accession>H6LDW1</accession>
<evidence type="ECO:0000256" key="6">
    <source>
        <dbReference type="RuleBase" id="RU363042"/>
    </source>
</evidence>
<keyword evidence="4 6" id="KW-1133">Transmembrane helix</keyword>
<keyword evidence="5 6" id="KW-0472">Membrane</keyword>
<dbReference type="NCBIfam" id="TIGR00374">
    <property type="entry name" value="flippase-like domain"/>
    <property type="match status" value="1"/>
</dbReference>
<organism evidence="7 8">
    <name type="scientific">Acetobacterium woodii (strain ATCC 29683 / DSM 1030 / JCM 2381 / KCTC 1655 / WB1)</name>
    <dbReference type="NCBI Taxonomy" id="931626"/>
    <lineage>
        <taxon>Bacteria</taxon>
        <taxon>Bacillati</taxon>
        <taxon>Bacillota</taxon>
        <taxon>Clostridia</taxon>
        <taxon>Eubacteriales</taxon>
        <taxon>Eubacteriaceae</taxon>
        <taxon>Acetobacterium</taxon>
    </lineage>
</organism>
<feature type="transmembrane region" description="Helical" evidence="6">
    <location>
        <begin position="158"/>
        <end position="180"/>
    </location>
</feature>
<keyword evidence="2" id="KW-1003">Cell membrane</keyword>
<evidence type="ECO:0000256" key="3">
    <source>
        <dbReference type="ARBA" id="ARBA00022692"/>
    </source>
</evidence>
<evidence type="ECO:0000256" key="5">
    <source>
        <dbReference type="ARBA" id="ARBA00023136"/>
    </source>
</evidence>
<proteinExistence type="inferred from homology"/>
<dbReference type="KEGG" id="awo:Awo_c12200"/>
<dbReference type="Proteomes" id="UP000007177">
    <property type="component" value="Chromosome"/>
</dbReference>
<name>H6LDW1_ACEWD</name>
<feature type="transmembrane region" description="Helical" evidence="6">
    <location>
        <begin position="47"/>
        <end position="69"/>
    </location>
</feature>
<evidence type="ECO:0000313" key="8">
    <source>
        <dbReference type="Proteomes" id="UP000007177"/>
    </source>
</evidence>
<dbReference type="RefSeq" id="WP_014355607.1">
    <property type="nucleotide sequence ID" value="NC_016894.1"/>
</dbReference>
<dbReference type="EMBL" id="CP002987">
    <property type="protein sequence ID" value="AFA48004.1"/>
    <property type="molecule type" value="Genomic_DNA"/>
</dbReference>
<keyword evidence="6" id="KW-0808">Transferase</keyword>
<keyword evidence="6" id="KW-0046">Antibiotic resistance</keyword>
<dbReference type="GO" id="GO:0005886">
    <property type="term" value="C:plasma membrane"/>
    <property type="evidence" value="ECO:0007669"/>
    <property type="project" value="UniProtKB-SubCell"/>
</dbReference>
<dbReference type="OrthoDB" id="9810654at2"/>
<dbReference type="HOGENOM" id="CLU_039146_0_1_9"/>
<dbReference type="Pfam" id="PF03706">
    <property type="entry name" value="LPG_synthase_TM"/>
    <property type="match status" value="1"/>
</dbReference>
<dbReference type="PANTHER" id="PTHR37693">
    <property type="entry name" value="PHOSPHATIDYLGLYCEROL LYSYLTRANSFERASE"/>
    <property type="match status" value="1"/>
</dbReference>
<protein>
    <recommendedName>
        <fullName evidence="6">Phosphatidylglycerol lysyltransferase</fullName>
        <ecNumber evidence="6">2.3.2.3</ecNumber>
    </recommendedName>
    <alternativeName>
        <fullName evidence="6">Lysylphosphatidylglycerol synthase</fullName>
    </alternativeName>
</protein>
<dbReference type="EC" id="2.3.2.3" evidence="6"/>
<feature type="transmembrane region" description="Helical" evidence="6">
    <location>
        <begin position="9"/>
        <end position="27"/>
    </location>
</feature>
<dbReference type="AlphaFoldDB" id="H6LDW1"/>
<gene>
    <name evidence="6" type="primary">mprF</name>
    <name evidence="7" type="ordered locus">Awo_c12200</name>
</gene>
<keyword evidence="8" id="KW-1185">Reference proteome</keyword>
<sequence>MAKKINKKLLNLLFFLLIMGLTIYVMLKGNDIGAILGAISSMNVGYLFLALLAALFFVVAEGTMIWYLMHGRSGTNSILRCISYSFVGYFYSALTPSSTGGQPMQLYYMKRDGNSLSDSSVVLMTLAVFSRLVISLVGIFLLIFWYNPLVYYLQSYMALFYLGLFLNIATVIVLLAVMFIPEIIRKIIRSVERFLVAIHILKISQERHLKIESFIEGFQDAVVFLTKNKKKILFVFIFSFIQRSSLYILTYFVYRGLSLSGTPMVTVILLQAAIYVAVEMMPLPGAQGITELMYYTVFQTVFTNALLTPSLLITRGLDFYFLVIVSLIVVIVKSFLVKKTTMSIEVEKS</sequence>
<feature type="transmembrane region" description="Helical" evidence="6">
    <location>
        <begin position="260"/>
        <end position="280"/>
    </location>
</feature>
<evidence type="ECO:0000313" key="7">
    <source>
        <dbReference type="EMBL" id="AFA48004.1"/>
    </source>
</evidence>
<feature type="transmembrane region" description="Helical" evidence="6">
    <location>
        <begin position="121"/>
        <end position="146"/>
    </location>
</feature>
<dbReference type="eggNOG" id="COG0392">
    <property type="taxonomic scope" value="Bacteria"/>
</dbReference>
<reference evidence="8" key="1">
    <citation type="submission" date="2011-07" db="EMBL/GenBank/DDBJ databases">
        <title>Complete genome sequence of Acetobacterium woodii.</title>
        <authorList>
            <person name="Poehlein A."/>
            <person name="Schmidt S."/>
            <person name="Kaster A.-K."/>
            <person name="Goenrich M."/>
            <person name="Vollmers J."/>
            <person name="Thuermer A."/>
            <person name="Gottschalk G."/>
            <person name="Thauer R.K."/>
            <person name="Daniel R."/>
            <person name="Mueller V."/>
        </authorList>
    </citation>
    <scope>NUCLEOTIDE SEQUENCE [LARGE SCALE GENOMIC DNA]</scope>
    <source>
        <strain evidence="8">ATCC 29683 / DSM 1030 / JCM 2381 / KCTC 1655 / WB1</strain>
    </source>
</reference>
<evidence type="ECO:0000256" key="1">
    <source>
        <dbReference type="ARBA" id="ARBA00004651"/>
    </source>
</evidence>
<evidence type="ECO:0000256" key="4">
    <source>
        <dbReference type="ARBA" id="ARBA00022989"/>
    </source>
</evidence>
<keyword evidence="3 6" id="KW-0812">Transmembrane</keyword>
<evidence type="ECO:0000256" key="2">
    <source>
        <dbReference type="ARBA" id="ARBA00022475"/>
    </source>
</evidence>
<comment type="subcellular location">
    <subcellularLocation>
        <location evidence="1 6">Cell membrane</location>
        <topology evidence="1 6">Multi-pass membrane protein</topology>
    </subcellularLocation>
</comment>
<keyword evidence="6" id="KW-0443">Lipid metabolism</keyword>
<reference evidence="7 8" key="2">
    <citation type="journal article" date="2012" name="PLoS ONE">
        <title>An ancient pathway combining carbon dioxide fixation with the generation and utilization of a sodium ion gradient for ATP synthesis.</title>
        <authorList>
            <person name="Poehlein A."/>
            <person name="Schmidt S."/>
            <person name="Kaster A.K."/>
            <person name="Goenrich M."/>
            <person name="Vollmers J."/>
            <person name="Thurmer A."/>
            <person name="Bertsch J."/>
            <person name="Schuchmann K."/>
            <person name="Voigt B."/>
            <person name="Hecker M."/>
            <person name="Daniel R."/>
            <person name="Thauer R.K."/>
            <person name="Gottschalk G."/>
            <person name="Muller V."/>
        </authorList>
    </citation>
    <scope>NUCLEOTIDE SEQUENCE [LARGE SCALE GENOMIC DNA]</scope>
    <source>
        <strain evidence="8">ATCC 29683 / DSM 1030 / JCM 2381 / KCTC 1655 / WB1</strain>
    </source>
</reference>
<dbReference type="STRING" id="931626.Awo_c12200"/>
<dbReference type="GO" id="GO:0050071">
    <property type="term" value="F:phosphatidylglycerol lysyltransferase activity"/>
    <property type="evidence" value="ECO:0007669"/>
    <property type="project" value="UniProtKB-EC"/>
</dbReference>
<feature type="transmembrane region" description="Helical" evidence="6">
    <location>
        <begin position="319"/>
        <end position="336"/>
    </location>
</feature>
<comment type="similarity">
    <text evidence="6">Belongs to the LPG synthase family.</text>
</comment>
<dbReference type="GO" id="GO:0046677">
    <property type="term" value="P:response to antibiotic"/>
    <property type="evidence" value="ECO:0007669"/>
    <property type="project" value="UniProtKB-KW"/>
</dbReference>
<dbReference type="InterPro" id="IPR022791">
    <property type="entry name" value="L-PG_synthase/AglD"/>
</dbReference>
<feature type="transmembrane region" description="Helical" evidence="6">
    <location>
        <begin position="232"/>
        <end position="254"/>
    </location>
</feature>